<dbReference type="Pfam" id="PF01541">
    <property type="entry name" value="GIY-YIG"/>
    <property type="match status" value="1"/>
</dbReference>
<dbReference type="RefSeq" id="WP_345640990.1">
    <property type="nucleotide sequence ID" value="NZ_BAABEP010000002.1"/>
</dbReference>
<dbReference type="InterPro" id="IPR035901">
    <property type="entry name" value="GIY-YIG_endonuc_sf"/>
</dbReference>
<dbReference type="Gene3D" id="3.40.1440.10">
    <property type="entry name" value="GIY-YIG endonuclease"/>
    <property type="match status" value="1"/>
</dbReference>
<dbReference type="SUPFAM" id="SSF82771">
    <property type="entry name" value="GIY-YIG endonuclease"/>
    <property type="match status" value="1"/>
</dbReference>
<dbReference type="EMBL" id="BAABEP010000002">
    <property type="protein sequence ID" value="GAA3712122.1"/>
    <property type="molecule type" value="Genomic_DNA"/>
</dbReference>
<evidence type="ECO:0000313" key="2">
    <source>
        <dbReference type="EMBL" id="GAA3712122.1"/>
    </source>
</evidence>
<comment type="caution">
    <text evidence="2">The sequence shown here is derived from an EMBL/GenBank/DDBJ whole genome shotgun (WGS) entry which is preliminary data.</text>
</comment>
<dbReference type="InterPro" id="IPR000305">
    <property type="entry name" value="GIY-YIG_endonuc"/>
</dbReference>
<dbReference type="Proteomes" id="UP001499884">
    <property type="component" value="Unassembled WGS sequence"/>
</dbReference>
<evidence type="ECO:0000313" key="3">
    <source>
        <dbReference type="Proteomes" id="UP001499884"/>
    </source>
</evidence>
<dbReference type="PROSITE" id="PS50164">
    <property type="entry name" value="GIY_YIG"/>
    <property type="match status" value="1"/>
</dbReference>
<gene>
    <name evidence="2" type="ORF">GCM10023082_07420</name>
</gene>
<protein>
    <recommendedName>
        <fullName evidence="1">GIY-YIG domain-containing protein</fullName>
    </recommendedName>
</protein>
<name>A0ABP7E4N0_9ACTN</name>
<proteinExistence type="predicted"/>
<evidence type="ECO:0000259" key="1">
    <source>
        <dbReference type="PROSITE" id="PS50164"/>
    </source>
</evidence>
<sequence>MAIDLTISVLTVPDLEPALRGHFSADAKRGAPWLFSQHREVPGDPGVYVWADPRGAVLYVGSAASLRQRLGREQGWVSAYEPAESWAVSVVHMLKHHQAEAWWVPTADLFEARELERRLIEWHRAVTGSAPPAAGWDAKKGSLRERAQSWAQGLWRTHFG</sequence>
<dbReference type="SMART" id="SM00465">
    <property type="entry name" value="GIYc"/>
    <property type="match status" value="1"/>
</dbReference>
<feature type="domain" description="GIY-YIG" evidence="1">
    <location>
        <begin position="43"/>
        <end position="129"/>
    </location>
</feature>
<keyword evidence="3" id="KW-1185">Reference proteome</keyword>
<reference evidence="3" key="1">
    <citation type="journal article" date="2019" name="Int. J. Syst. Evol. Microbiol.">
        <title>The Global Catalogue of Microorganisms (GCM) 10K type strain sequencing project: providing services to taxonomists for standard genome sequencing and annotation.</title>
        <authorList>
            <consortium name="The Broad Institute Genomics Platform"/>
            <consortium name="The Broad Institute Genome Sequencing Center for Infectious Disease"/>
            <person name="Wu L."/>
            <person name="Ma J."/>
        </authorList>
    </citation>
    <scope>NUCLEOTIDE SEQUENCE [LARGE SCALE GENOMIC DNA]</scope>
    <source>
        <strain evidence="3">JCM 30846</strain>
    </source>
</reference>
<accession>A0ABP7E4N0</accession>
<organism evidence="2 3">
    <name type="scientific">Streptomyces tremellae</name>
    <dbReference type="NCBI Taxonomy" id="1124239"/>
    <lineage>
        <taxon>Bacteria</taxon>
        <taxon>Bacillati</taxon>
        <taxon>Actinomycetota</taxon>
        <taxon>Actinomycetes</taxon>
        <taxon>Kitasatosporales</taxon>
        <taxon>Streptomycetaceae</taxon>
        <taxon>Streptomyces</taxon>
    </lineage>
</organism>